<reference evidence="2" key="1">
    <citation type="submission" date="2020-09" db="EMBL/GenBank/DDBJ databases">
        <title>Iningainema tapete sp. nov. (Scytonemataceae, Cyanobacteria) from greenhouses in central Florida (USA) produces two types of nodularin with biosynthetic potential for microcystin-LR and anabaenopeptins.</title>
        <authorList>
            <person name="Berthold D.E."/>
            <person name="Lefler F.W."/>
            <person name="Huang I.-S."/>
            <person name="Abdulla H."/>
            <person name="Zimba P.V."/>
            <person name="Laughinghouse H.D. IV."/>
        </authorList>
    </citation>
    <scope>NUCLEOTIDE SEQUENCE</scope>
    <source>
        <strain evidence="2">BLCCT55</strain>
    </source>
</reference>
<keyword evidence="3" id="KW-1185">Reference proteome</keyword>
<dbReference type="RefSeq" id="WP_190834476.1">
    <property type="nucleotide sequence ID" value="NZ_CAWPPI010000084.1"/>
</dbReference>
<dbReference type="Proteomes" id="UP000629098">
    <property type="component" value="Unassembled WGS sequence"/>
</dbReference>
<gene>
    <name evidence="2" type="ORF">ICL16_27510</name>
</gene>
<dbReference type="EMBL" id="JACXAE010000084">
    <property type="protein sequence ID" value="MBD2775703.1"/>
    <property type="molecule type" value="Genomic_DNA"/>
</dbReference>
<proteinExistence type="predicted"/>
<sequence length="87" mass="10129">MVNNVANELGIELQDNDLLDSINFSQSVKELSQKNREANRRYSQMLIELDEIEDDSQAECLLRNYIAEENVAYYRSLAMKELDQLVD</sequence>
<evidence type="ECO:0000313" key="3">
    <source>
        <dbReference type="Proteomes" id="UP000629098"/>
    </source>
</evidence>
<evidence type="ECO:0000256" key="1">
    <source>
        <dbReference type="SAM" id="Coils"/>
    </source>
</evidence>
<name>A0A8J6XJK5_9CYAN</name>
<feature type="coiled-coil region" evidence="1">
    <location>
        <begin position="28"/>
        <end position="55"/>
    </location>
</feature>
<keyword evidence="1" id="KW-0175">Coiled coil</keyword>
<organism evidence="2 3">
    <name type="scientific">Iningainema tapete BLCC-T55</name>
    <dbReference type="NCBI Taxonomy" id="2748662"/>
    <lineage>
        <taxon>Bacteria</taxon>
        <taxon>Bacillati</taxon>
        <taxon>Cyanobacteriota</taxon>
        <taxon>Cyanophyceae</taxon>
        <taxon>Nostocales</taxon>
        <taxon>Scytonemataceae</taxon>
        <taxon>Iningainema tapete</taxon>
    </lineage>
</organism>
<dbReference type="AlphaFoldDB" id="A0A8J6XJK5"/>
<comment type="caution">
    <text evidence="2">The sequence shown here is derived from an EMBL/GenBank/DDBJ whole genome shotgun (WGS) entry which is preliminary data.</text>
</comment>
<protein>
    <submittedName>
        <fullName evidence="2">Uncharacterized protein</fullName>
    </submittedName>
</protein>
<evidence type="ECO:0000313" key="2">
    <source>
        <dbReference type="EMBL" id="MBD2775703.1"/>
    </source>
</evidence>
<accession>A0A8J6XJK5</accession>